<sequence>MNRLDWHSFASRETIAHDSDFDLTADPARDASSVQLLDQPHEAVNHRGDYQRDTHSFQPYVSDGLKDPGGDTLHSQSIRNKYHDLDYSIPKNVQATTDSSTRVHWKGNPRYHLTWEIIGVLVSVCFLILGGFVANLEAKPQSSWSTRIIQATQIAPSLWPILFSGVLGNAIRAFADWRVERGIPLLALEQLMGSLTLASSLITVFRWSIFRLSSIALILLWAFNPLGSQASFRGVYLQALKGSGAGQITYYNYNLSSQLGLTMYKGGSTRSRPTVRALYSAVLYDVIASTQYVNRTNATYEGNIVTLGGHQASGVQAAMDSWGNLRIPNLEYLANYDAQNPYRWLNTPWMESVQNYSSLIGDRVDGINRNFTGNTTFNVSSSYQNFNCSPWMKFNSSAEAEPWFLATLGTNMSSIVLPSNRAANFPRTFFVASTHKRVANSSTVGHPGIIFGTRGVSVFLSVTACSTRTTYVDAQVFCMSRGTLGKANCGVNSVRKTLLATDPEDLTLLEAGRVNYPNTTINHDPGIPTIFLNAFMDMLDDVQTGSGTSSIVEWYIKDPLSAFNNPGLITLAELGDLHIELFEQRFALLWNTLWKISLEYKSVLGGPMTTSPSYDTLINTTSTTTFHLPPVYAIDRPWIVLYFFAVAIMFFAAVFSLVMHYRCQAPSILGFVSSLIRDSTYFGDNGVQGNSIEDGVKKTKRLGDLGVMVADIKTESEVGKMAFVPLQTGMRVRKQRFYE</sequence>
<dbReference type="OrthoDB" id="3726939at2759"/>
<keyword evidence="1" id="KW-1133">Transmembrane helix</keyword>
<evidence type="ECO:0000313" key="3">
    <source>
        <dbReference type="Proteomes" id="UP000800039"/>
    </source>
</evidence>
<feature type="transmembrane region" description="Helical" evidence="1">
    <location>
        <begin position="113"/>
        <end position="134"/>
    </location>
</feature>
<dbReference type="RefSeq" id="XP_040788831.1">
    <property type="nucleotide sequence ID" value="XM_040936967.1"/>
</dbReference>
<organism evidence="2 3">
    <name type="scientific">Cucurbitaria berberidis CBS 394.84</name>
    <dbReference type="NCBI Taxonomy" id="1168544"/>
    <lineage>
        <taxon>Eukaryota</taxon>
        <taxon>Fungi</taxon>
        <taxon>Dikarya</taxon>
        <taxon>Ascomycota</taxon>
        <taxon>Pezizomycotina</taxon>
        <taxon>Dothideomycetes</taxon>
        <taxon>Pleosporomycetidae</taxon>
        <taxon>Pleosporales</taxon>
        <taxon>Pleosporineae</taxon>
        <taxon>Cucurbitariaceae</taxon>
        <taxon>Cucurbitaria</taxon>
    </lineage>
</organism>
<dbReference type="AlphaFoldDB" id="A0A9P4GHJ5"/>
<feature type="transmembrane region" description="Helical" evidence="1">
    <location>
        <begin position="154"/>
        <end position="175"/>
    </location>
</feature>
<dbReference type="GeneID" id="63854217"/>
<evidence type="ECO:0000313" key="2">
    <source>
        <dbReference type="EMBL" id="KAF1846268.1"/>
    </source>
</evidence>
<dbReference type="Proteomes" id="UP000800039">
    <property type="component" value="Unassembled WGS sequence"/>
</dbReference>
<dbReference type="EMBL" id="ML976616">
    <property type="protein sequence ID" value="KAF1846268.1"/>
    <property type="molecule type" value="Genomic_DNA"/>
</dbReference>
<accession>A0A9P4GHJ5</accession>
<proteinExistence type="predicted"/>
<keyword evidence="3" id="KW-1185">Reference proteome</keyword>
<gene>
    <name evidence="2" type="ORF">K460DRAFT_406484</name>
</gene>
<comment type="caution">
    <text evidence="2">The sequence shown here is derived from an EMBL/GenBank/DDBJ whole genome shotgun (WGS) entry which is preliminary data.</text>
</comment>
<feature type="transmembrane region" description="Helical" evidence="1">
    <location>
        <begin position="195"/>
        <end position="223"/>
    </location>
</feature>
<feature type="transmembrane region" description="Helical" evidence="1">
    <location>
        <begin position="638"/>
        <end position="659"/>
    </location>
</feature>
<name>A0A9P4GHJ5_9PLEO</name>
<keyword evidence="1" id="KW-0812">Transmembrane</keyword>
<keyword evidence="1" id="KW-0472">Membrane</keyword>
<protein>
    <submittedName>
        <fullName evidence="2">Uncharacterized protein</fullName>
    </submittedName>
</protein>
<evidence type="ECO:0000256" key="1">
    <source>
        <dbReference type="SAM" id="Phobius"/>
    </source>
</evidence>
<reference evidence="2" key="1">
    <citation type="submission" date="2020-01" db="EMBL/GenBank/DDBJ databases">
        <authorList>
            <consortium name="DOE Joint Genome Institute"/>
            <person name="Haridas S."/>
            <person name="Albert R."/>
            <person name="Binder M."/>
            <person name="Bloem J."/>
            <person name="Labutti K."/>
            <person name="Salamov A."/>
            <person name="Andreopoulos B."/>
            <person name="Baker S.E."/>
            <person name="Barry K."/>
            <person name="Bills G."/>
            <person name="Bluhm B.H."/>
            <person name="Cannon C."/>
            <person name="Castanera R."/>
            <person name="Culley D.E."/>
            <person name="Daum C."/>
            <person name="Ezra D."/>
            <person name="Gonzalez J.B."/>
            <person name="Henrissat B."/>
            <person name="Kuo A."/>
            <person name="Liang C."/>
            <person name="Lipzen A."/>
            <person name="Lutzoni F."/>
            <person name="Magnuson J."/>
            <person name="Mondo S."/>
            <person name="Nolan M."/>
            <person name="Ohm R."/>
            <person name="Pangilinan J."/>
            <person name="Park H.-J."/>
            <person name="Ramirez L."/>
            <person name="Alfaro M."/>
            <person name="Sun H."/>
            <person name="Tritt A."/>
            <person name="Yoshinaga Y."/>
            <person name="Zwiers L.-H."/>
            <person name="Turgeon B.G."/>
            <person name="Goodwin S.B."/>
            <person name="Spatafora J.W."/>
            <person name="Crous P.W."/>
            <person name="Grigoriev I.V."/>
        </authorList>
    </citation>
    <scope>NUCLEOTIDE SEQUENCE</scope>
    <source>
        <strain evidence="2">CBS 394.84</strain>
    </source>
</reference>